<organism evidence="2 3">
    <name type="scientific">Ruficoccus amylovorans</name>
    <dbReference type="NCBI Taxonomy" id="1804625"/>
    <lineage>
        <taxon>Bacteria</taxon>
        <taxon>Pseudomonadati</taxon>
        <taxon>Verrucomicrobiota</taxon>
        <taxon>Opitutia</taxon>
        <taxon>Puniceicoccales</taxon>
        <taxon>Cerasicoccaceae</taxon>
        <taxon>Ruficoccus</taxon>
    </lineage>
</organism>
<dbReference type="EMBL" id="JACHVB010000021">
    <property type="protein sequence ID" value="MBC2594372.1"/>
    <property type="molecule type" value="Genomic_DNA"/>
</dbReference>
<dbReference type="PROSITE" id="PS51257">
    <property type="entry name" value="PROKAR_LIPOPROTEIN"/>
    <property type="match status" value="1"/>
</dbReference>
<feature type="signal peptide" evidence="1">
    <location>
        <begin position="1"/>
        <end position="20"/>
    </location>
</feature>
<name>A0A842HD67_9BACT</name>
<dbReference type="RefSeq" id="WP_185675356.1">
    <property type="nucleotide sequence ID" value="NZ_JACHVB010000021.1"/>
</dbReference>
<proteinExistence type="predicted"/>
<evidence type="ECO:0000256" key="1">
    <source>
        <dbReference type="SAM" id="SignalP"/>
    </source>
</evidence>
<reference evidence="2 3" key="1">
    <citation type="submission" date="2020-07" db="EMBL/GenBank/DDBJ databases">
        <authorList>
            <person name="Feng X."/>
        </authorList>
    </citation>
    <scope>NUCLEOTIDE SEQUENCE [LARGE SCALE GENOMIC DNA]</scope>
    <source>
        <strain evidence="2 3">JCM31066</strain>
    </source>
</reference>
<keyword evidence="3" id="KW-1185">Reference proteome</keyword>
<evidence type="ECO:0008006" key="4">
    <source>
        <dbReference type="Google" id="ProtNLM"/>
    </source>
</evidence>
<dbReference type="Proteomes" id="UP000546464">
    <property type="component" value="Unassembled WGS sequence"/>
</dbReference>
<sequence length="138" mass="14870">MMTKAALIPCLASFALFTLAGCNTAIRGDADVAEYNAQPLSMPIPSDVSGSVLEDAMKSTFQGRHWTVVSSSSDKVTAVLNHNGYEAKASMVREGDTVKIYSDSTMTDPKTGEQIQAVPLGWLENLQKDFPRRLAQAS</sequence>
<evidence type="ECO:0000313" key="2">
    <source>
        <dbReference type="EMBL" id="MBC2594372.1"/>
    </source>
</evidence>
<protein>
    <recommendedName>
        <fullName evidence="4">Lipoprotein</fullName>
    </recommendedName>
</protein>
<evidence type="ECO:0000313" key="3">
    <source>
        <dbReference type="Proteomes" id="UP000546464"/>
    </source>
</evidence>
<accession>A0A842HD67</accession>
<gene>
    <name evidence="2" type="ORF">H5P28_08895</name>
</gene>
<dbReference type="AlphaFoldDB" id="A0A842HD67"/>
<feature type="chain" id="PRO_5032558103" description="Lipoprotein" evidence="1">
    <location>
        <begin position="21"/>
        <end position="138"/>
    </location>
</feature>
<keyword evidence="1" id="KW-0732">Signal</keyword>
<comment type="caution">
    <text evidence="2">The sequence shown here is derived from an EMBL/GenBank/DDBJ whole genome shotgun (WGS) entry which is preliminary data.</text>
</comment>